<evidence type="ECO:0000256" key="2">
    <source>
        <dbReference type="ARBA" id="ARBA00022840"/>
    </source>
</evidence>
<dbReference type="Gene3D" id="3.40.50.300">
    <property type="entry name" value="P-loop containing nucleotide triphosphate hydrolases"/>
    <property type="match status" value="1"/>
</dbReference>
<dbReference type="AlphaFoldDB" id="A0A1X1YEI3"/>
<dbReference type="PANTHER" id="PTHR43392">
    <property type="entry name" value="AAA-TYPE ATPASE FAMILY PROTEIN / ANKYRIN REPEAT FAMILY PROTEIN"/>
    <property type="match status" value="1"/>
</dbReference>
<protein>
    <recommendedName>
        <fullName evidence="3">CbbX AAA lid domain-containing protein</fullName>
    </recommendedName>
</protein>
<dbReference type="STRING" id="1108812.AWC16_16590"/>
<dbReference type="SUPFAM" id="SSF52540">
    <property type="entry name" value="P-loop containing nucleoside triphosphate hydrolases"/>
    <property type="match status" value="1"/>
</dbReference>
<keyword evidence="1" id="KW-0547">Nucleotide-binding</keyword>
<keyword evidence="5" id="KW-1185">Reference proteome</keyword>
<dbReference type="EMBL" id="LQPG01000028">
    <property type="protein sequence ID" value="ORW09430.1"/>
    <property type="molecule type" value="Genomic_DNA"/>
</dbReference>
<dbReference type="OrthoDB" id="9806903at2"/>
<dbReference type="Pfam" id="PF17866">
    <property type="entry name" value="AAA_lid_6"/>
    <property type="match status" value="1"/>
</dbReference>
<accession>A0A1X1YEI3</accession>
<dbReference type="InterPro" id="IPR041627">
    <property type="entry name" value="AAA_lid_6"/>
</dbReference>
<name>A0A1X1YEI3_9MYCO</name>
<evidence type="ECO:0000313" key="4">
    <source>
        <dbReference type="EMBL" id="ORW09430.1"/>
    </source>
</evidence>
<evidence type="ECO:0000259" key="3">
    <source>
        <dbReference type="Pfam" id="PF17866"/>
    </source>
</evidence>
<gene>
    <name evidence="4" type="ORF">AWC16_16590</name>
</gene>
<reference evidence="4 5" key="1">
    <citation type="submission" date="2016-01" db="EMBL/GenBank/DDBJ databases">
        <title>The new phylogeny of the genus Mycobacterium.</title>
        <authorList>
            <person name="Tarcisio F."/>
            <person name="Conor M."/>
            <person name="Antonella G."/>
            <person name="Elisabetta G."/>
            <person name="Giulia F.S."/>
            <person name="Sara T."/>
            <person name="Anna F."/>
            <person name="Clotilde B."/>
            <person name="Roberto B."/>
            <person name="Veronica D.S."/>
            <person name="Fabio R."/>
            <person name="Monica P."/>
            <person name="Olivier J."/>
            <person name="Enrico T."/>
            <person name="Nicola S."/>
        </authorList>
    </citation>
    <scope>NUCLEOTIDE SEQUENCE [LARGE SCALE GENOMIC DNA]</scope>
    <source>
        <strain evidence="4 5">DSM 45394</strain>
    </source>
</reference>
<dbReference type="GO" id="GO:0016887">
    <property type="term" value="F:ATP hydrolysis activity"/>
    <property type="evidence" value="ECO:0007669"/>
    <property type="project" value="TreeGrafter"/>
</dbReference>
<dbReference type="PANTHER" id="PTHR43392:SF2">
    <property type="entry name" value="AAA-TYPE ATPASE FAMILY PROTEIN _ ANKYRIN REPEAT FAMILY PROTEIN"/>
    <property type="match status" value="1"/>
</dbReference>
<keyword evidence="2" id="KW-0067">ATP-binding</keyword>
<dbReference type="Proteomes" id="UP000193866">
    <property type="component" value="Unassembled WGS sequence"/>
</dbReference>
<dbReference type="PRINTS" id="PR00819">
    <property type="entry name" value="CBXCFQXSUPER"/>
</dbReference>
<dbReference type="InterPro" id="IPR027417">
    <property type="entry name" value="P-loop_NTPase"/>
</dbReference>
<sequence length="197" mass="22332">MPLSLSNRDQNSGHEFYSLVERHQDGSPDMIGMEAVNQLLIALEKHRFDFCFLAAGYEDQVDAFLTVNPGLASRFNRKIRFESYSPEELVEIGERYGSSRATELNPEARQRFLDMVTTIRAYVSPRGEHGINVMHNGRFARNVIEEAELTRDTRLAAQKRAGHEVTIDDLKTITAADIEAAVRTVCDTKREMAGLIW</sequence>
<evidence type="ECO:0000256" key="1">
    <source>
        <dbReference type="ARBA" id="ARBA00022741"/>
    </source>
</evidence>
<comment type="caution">
    <text evidence="4">The sequence shown here is derived from an EMBL/GenBank/DDBJ whole genome shotgun (WGS) entry which is preliminary data.</text>
</comment>
<proteinExistence type="predicted"/>
<organism evidence="4 5">
    <name type="scientific">Mycolicibacter longobardus</name>
    <dbReference type="NCBI Taxonomy" id="1108812"/>
    <lineage>
        <taxon>Bacteria</taxon>
        <taxon>Bacillati</taxon>
        <taxon>Actinomycetota</taxon>
        <taxon>Actinomycetes</taxon>
        <taxon>Mycobacteriales</taxon>
        <taxon>Mycobacteriaceae</taxon>
        <taxon>Mycolicibacter</taxon>
    </lineage>
</organism>
<evidence type="ECO:0000313" key="5">
    <source>
        <dbReference type="Proteomes" id="UP000193866"/>
    </source>
</evidence>
<dbReference type="InterPro" id="IPR000641">
    <property type="entry name" value="CbxX/CfxQ"/>
</dbReference>
<dbReference type="InterPro" id="IPR050773">
    <property type="entry name" value="CbxX/CfxQ_RuBisCO_ESX"/>
</dbReference>
<dbReference type="GO" id="GO:0005524">
    <property type="term" value="F:ATP binding"/>
    <property type="evidence" value="ECO:0007669"/>
    <property type="project" value="UniProtKB-KW"/>
</dbReference>
<dbReference type="Gene3D" id="1.10.8.60">
    <property type="match status" value="1"/>
</dbReference>
<feature type="domain" description="CbbX AAA lid" evidence="3">
    <location>
        <begin position="107"/>
        <end position="178"/>
    </location>
</feature>